<reference evidence="1" key="1">
    <citation type="submission" date="2019-12" db="EMBL/GenBank/DDBJ databases">
        <title>Genome sequencing and annotation of Brassica cretica.</title>
        <authorList>
            <person name="Studholme D.J."/>
            <person name="Sarris P.F."/>
        </authorList>
    </citation>
    <scope>NUCLEOTIDE SEQUENCE</scope>
    <source>
        <strain evidence="1">PFS-001/15</strain>
        <tissue evidence="1">Leaf</tissue>
    </source>
</reference>
<comment type="caution">
    <text evidence="1">The sequence shown here is derived from an EMBL/GenBank/DDBJ whole genome shotgun (WGS) entry which is preliminary data.</text>
</comment>
<dbReference type="AlphaFoldDB" id="A0A8S9L4X7"/>
<dbReference type="Proteomes" id="UP000712281">
    <property type="component" value="Unassembled WGS sequence"/>
</dbReference>
<protein>
    <submittedName>
        <fullName evidence="1">Uncharacterized protein</fullName>
    </submittedName>
</protein>
<name>A0A8S9L4X7_BRACR</name>
<dbReference type="EMBL" id="QGKW02000717">
    <property type="protein sequence ID" value="KAF2600428.1"/>
    <property type="molecule type" value="Genomic_DNA"/>
</dbReference>
<proteinExistence type="predicted"/>
<accession>A0A8S9L4X7</accession>
<organism evidence="1 2">
    <name type="scientific">Brassica cretica</name>
    <name type="common">Mustard</name>
    <dbReference type="NCBI Taxonomy" id="69181"/>
    <lineage>
        <taxon>Eukaryota</taxon>
        <taxon>Viridiplantae</taxon>
        <taxon>Streptophyta</taxon>
        <taxon>Embryophyta</taxon>
        <taxon>Tracheophyta</taxon>
        <taxon>Spermatophyta</taxon>
        <taxon>Magnoliopsida</taxon>
        <taxon>eudicotyledons</taxon>
        <taxon>Gunneridae</taxon>
        <taxon>Pentapetalae</taxon>
        <taxon>rosids</taxon>
        <taxon>malvids</taxon>
        <taxon>Brassicales</taxon>
        <taxon>Brassicaceae</taxon>
        <taxon>Brassiceae</taxon>
        <taxon>Brassica</taxon>
    </lineage>
</organism>
<sequence length="76" mass="8539">MRVMPCEKGEELDHFLVEVSHEEGRPDSERKESKLERTTSFPPLAKLALAKASWMFIAASSIEKRAVLVVAIALEK</sequence>
<gene>
    <name evidence="1" type="ORF">F2Q68_00007889</name>
</gene>
<evidence type="ECO:0000313" key="1">
    <source>
        <dbReference type="EMBL" id="KAF2600428.1"/>
    </source>
</evidence>
<evidence type="ECO:0000313" key="2">
    <source>
        <dbReference type="Proteomes" id="UP000712281"/>
    </source>
</evidence>